<keyword evidence="2" id="KW-1185">Reference proteome</keyword>
<accession>A0A7J9HWX8</accession>
<evidence type="ECO:0008006" key="3">
    <source>
        <dbReference type="Google" id="ProtNLM"/>
    </source>
</evidence>
<organism evidence="1 2">
    <name type="scientific">Gossypium harknessii</name>
    <dbReference type="NCBI Taxonomy" id="34285"/>
    <lineage>
        <taxon>Eukaryota</taxon>
        <taxon>Viridiplantae</taxon>
        <taxon>Streptophyta</taxon>
        <taxon>Embryophyta</taxon>
        <taxon>Tracheophyta</taxon>
        <taxon>Spermatophyta</taxon>
        <taxon>Magnoliopsida</taxon>
        <taxon>eudicotyledons</taxon>
        <taxon>Gunneridae</taxon>
        <taxon>Pentapetalae</taxon>
        <taxon>rosids</taxon>
        <taxon>malvids</taxon>
        <taxon>Malvales</taxon>
        <taxon>Malvaceae</taxon>
        <taxon>Malvoideae</taxon>
        <taxon>Gossypium</taxon>
    </lineage>
</organism>
<dbReference type="OrthoDB" id="1001820at2759"/>
<dbReference type="AlphaFoldDB" id="A0A7J9HWX8"/>
<dbReference type="Proteomes" id="UP000593560">
    <property type="component" value="Unassembled WGS sequence"/>
</dbReference>
<evidence type="ECO:0000313" key="2">
    <source>
        <dbReference type="Proteomes" id="UP000593560"/>
    </source>
</evidence>
<comment type="caution">
    <text evidence="1">The sequence shown here is derived from an EMBL/GenBank/DDBJ whole genome shotgun (WGS) entry which is preliminary data.</text>
</comment>
<gene>
    <name evidence="1" type="ORF">Gohar_020190</name>
</gene>
<dbReference type="EMBL" id="JABFAD010000012">
    <property type="protein sequence ID" value="MBA0814357.1"/>
    <property type="molecule type" value="Genomic_DNA"/>
</dbReference>
<name>A0A7J9HWX8_9ROSI</name>
<reference evidence="1 2" key="1">
    <citation type="journal article" date="2019" name="Genome Biol. Evol.">
        <title>Insights into the evolution of the New World diploid cottons (Gossypium, subgenus Houzingenia) based on genome sequencing.</title>
        <authorList>
            <person name="Grover C.E."/>
            <person name="Arick M.A. 2nd"/>
            <person name="Thrash A."/>
            <person name="Conover J.L."/>
            <person name="Sanders W.S."/>
            <person name="Peterson D.G."/>
            <person name="Frelichowski J.E."/>
            <person name="Scheffler J.A."/>
            <person name="Scheffler B.E."/>
            <person name="Wendel J.F."/>
        </authorList>
    </citation>
    <scope>NUCLEOTIDE SEQUENCE [LARGE SCALE GENOMIC DNA]</scope>
    <source>
        <strain evidence="1">0</strain>
        <tissue evidence="1">Leaf</tissue>
    </source>
</reference>
<sequence length="225" mass="25771">MLKLGFNLLTNKEALWVRVLRAKYNITEECLLTNVERCKRGASTDPSCAICRRAEESCIQFLRDYCQAQEVWKQIIPSSLLAQFFSFSLQDWILANLRNVFGLEYHDVTWQSLFDIICWKLWKQMNLTIFQEDSFDFAKIIQSSWFWASYIKSRTGKPSGPMSKRSGNCRWSPPSTGSYKINVDGAHNLSSGLASSTAVAKYEHGSWLWGIGRNNGRCSVEQANL</sequence>
<protein>
    <recommendedName>
        <fullName evidence="3">Reverse transcriptase zinc-binding domain-containing protein</fullName>
    </recommendedName>
</protein>
<proteinExistence type="predicted"/>
<evidence type="ECO:0000313" key="1">
    <source>
        <dbReference type="EMBL" id="MBA0814357.1"/>
    </source>
</evidence>